<name>A0AAV4P0G3_CAEEX</name>
<dbReference type="AlphaFoldDB" id="A0AAV4P0G3"/>
<organism evidence="1 2">
    <name type="scientific">Caerostris extrusa</name>
    <name type="common">Bark spider</name>
    <name type="synonym">Caerostris bankana</name>
    <dbReference type="NCBI Taxonomy" id="172846"/>
    <lineage>
        <taxon>Eukaryota</taxon>
        <taxon>Metazoa</taxon>
        <taxon>Ecdysozoa</taxon>
        <taxon>Arthropoda</taxon>
        <taxon>Chelicerata</taxon>
        <taxon>Arachnida</taxon>
        <taxon>Araneae</taxon>
        <taxon>Araneomorphae</taxon>
        <taxon>Entelegynae</taxon>
        <taxon>Araneoidea</taxon>
        <taxon>Araneidae</taxon>
        <taxon>Caerostris</taxon>
    </lineage>
</organism>
<dbReference type="Proteomes" id="UP001054945">
    <property type="component" value="Unassembled WGS sequence"/>
</dbReference>
<evidence type="ECO:0000313" key="1">
    <source>
        <dbReference type="EMBL" id="GIX89523.1"/>
    </source>
</evidence>
<protein>
    <submittedName>
        <fullName evidence="1">Uncharacterized protein</fullName>
    </submittedName>
</protein>
<gene>
    <name evidence="1" type="ORF">CEXT_623431</name>
</gene>
<evidence type="ECO:0000313" key="2">
    <source>
        <dbReference type="Proteomes" id="UP001054945"/>
    </source>
</evidence>
<comment type="caution">
    <text evidence="1">The sequence shown here is derived from an EMBL/GenBank/DDBJ whole genome shotgun (WGS) entry which is preliminary data.</text>
</comment>
<proteinExistence type="predicted"/>
<reference evidence="1 2" key="1">
    <citation type="submission" date="2021-06" db="EMBL/GenBank/DDBJ databases">
        <title>Caerostris extrusa draft genome.</title>
        <authorList>
            <person name="Kono N."/>
            <person name="Arakawa K."/>
        </authorList>
    </citation>
    <scope>NUCLEOTIDE SEQUENCE [LARGE SCALE GENOMIC DNA]</scope>
</reference>
<keyword evidence="2" id="KW-1185">Reference proteome</keyword>
<sequence length="108" mass="12397">MKVMKGDEGDERYHPIIALAKFEQSNNFPTLLGLDWNPKLRTNLRANRITSKTKPSPGLDWNPKLATTLRANRITLNQTFPGNDQNPDHLNKALWMMFPAWILEADQP</sequence>
<dbReference type="EMBL" id="BPLR01021433">
    <property type="protein sequence ID" value="GIX89523.1"/>
    <property type="molecule type" value="Genomic_DNA"/>
</dbReference>
<accession>A0AAV4P0G3</accession>